<dbReference type="RefSeq" id="XP_004829096.1">
    <property type="nucleotide sequence ID" value="XM_004829039.1"/>
</dbReference>
<reference evidence="1 2" key="1">
    <citation type="journal article" date="2012" name="BMC Genomics">
        <title>Comparative genomic analysis and phylogenetic position of Theileria equi.</title>
        <authorList>
            <person name="Kappmeyer L.S."/>
            <person name="Thiagarajan M."/>
            <person name="Herndon D.R."/>
            <person name="Ramsay J.D."/>
            <person name="Caler E."/>
            <person name="Djikeng A."/>
            <person name="Gillespie J.J."/>
            <person name="Lau A.O."/>
            <person name="Roalson E.H."/>
            <person name="Silva J.C."/>
            <person name="Silva M.G."/>
            <person name="Suarez C.E."/>
            <person name="Ueti M.W."/>
            <person name="Nene V.M."/>
            <person name="Mealey R.H."/>
            <person name="Knowles D.P."/>
            <person name="Brayton K.A."/>
        </authorList>
    </citation>
    <scope>NUCLEOTIDE SEQUENCE [LARGE SCALE GENOMIC DNA]</scope>
    <source>
        <strain evidence="1 2">WA</strain>
    </source>
</reference>
<dbReference type="AlphaFoldDB" id="L0AV68"/>
<organism evidence="1 2">
    <name type="scientific">Theileria equi strain WA</name>
    <dbReference type="NCBI Taxonomy" id="1537102"/>
    <lineage>
        <taxon>Eukaryota</taxon>
        <taxon>Sar</taxon>
        <taxon>Alveolata</taxon>
        <taxon>Apicomplexa</taxon>
        <taxon>Aconoidasida</taxon>
        <taxon>Piroplasmida</taxon>
        <taxon>Theileriidae</taxon>
        <taxon>Theileria</taxon>
    </lineage>
</organism>
<evidence type="ECO:0000313" key="2">
    <source>
        <dbReference type="Proteomes" id="UP000031512"/>
    </source>
</evidence>
<accession>L0AV68</accession>
<gene>
    <name evidence="1" type="ORF">BEWA_022780</name>
</gene>
<dbReference type="Proteomes" id="UP000031512">
    <property type="component" value="Chromosome 1"/>
</dbReference>
<keyword evidence="2" id="KW-1185">Reference proteome</keyword>
<proteinExistence type="predicted"/>
<dbReference type="VEuPathDB" id="PiroplasmaDB:BEWA_022780"/>
<name>L0AV68_THEEQ</name>
<dbReference type="KEGG" id="beq:BEWA_022780"/>
<evidence type="ECO:0000313" key="1">
    <source>
        <dbReference type="EMBL" id="AFZ79430.1"/>
    </source>
</evidence>
<dbReference type="EMBL" id="CP001669">
    <property type="protein sequence ID" value="AFZ79430.1"/>
    <property type="molecule type" value="Genomic_DNA"/>
</dbReference>
<sequence>MDLYVNEKDFSFGTKDPASMHAEVEDRKTEDLKQQIESYCIYSKDHELSWVVEPYKVEIEGINAETGSTEYQTYTGMLHTLRYVQRQDQWASDGVIYRQEPTMMDEMKYQPPQVFDIRENEDQEPIDEIFCDFGSDLSTEVDEVWVMDREVKAGYESSCDCPSENLNDDENVTIKELLAFIDANNGQV</sequence>
<protein>
    <submittedName>
        <fullName evidence="1">Uncharacterized protein</fullName>
    </submittedName>
</protein>
<dbReference type="GeneID" id="15806124"/>